<evidence type="ECO:0000313" key="3">
    <source>
        <dbReference type="Proteomes" id="UP000806522"/>
    </source>
</evidence>
<evidence type="ECO:0000256" key="1">
    <source>
        <dbReference type="SAM" id="SignalP"/>
    </source>
</evidence>
<dbReference type="AlphaFoldDB" id="A0A9D5NYJ6"/>
<dbReference type="EMBL" id="SUYC01000002">
    <property type="protein sequence ID" value="MBE6269805.1"/>
    <property type="molecule type" value="Genomic_DNA"/>
</dbReference>
<proteinExistence type="predicted"/>
<organism evidence="2 3">
    <name type="scientific">Xylanibacter ruminicola</name>
    <name type="common">Prevotella ruminicola</name>
    <dbReference type="NCBI Taxonomy" id="839"/>
    <lineage>
        <taxon>Bacteria</taxon>
        <taxon>Pseudomonadati</taxon>
        <taxon>Bacteroidota</taxon>
        <taxon>Bacteroidia</taxon>
        <taxon>Bacteroidales</taxon>
        <taxon>Prevotellaceae</taxon>
        <taxon>Xylanibacter</taxon>
    </lineage>
</organism>
<dbReference type="Proteomes" id="UP000806522">
    <property type="component" value="Unassembled WGS sequence"/>
</dbReference>
<reference evidence="2" key="1">
    <citation type="submission" date="2019-04" db="EMBL/GenBank/DDBJ databases">
        <title>Evolution of Biomass-Degrading Anaerobic Consortia Revealed by Metagenomics.</title>
        <authorList>
            <person name="Peng X."/>
        </authorList>
    </citation>
    <scope>NUCLEOTIDE SEQUENCE</scope>
    <source>
        <strain evidence="2">SIG140</strain>
    </source>
</reference>
<gene>
    <name evidence="2" type="ORF">E7101_02505</name>
</gene>
<feature type="chain" id="PRO_5038340976" evidence="1">
    <location>
        <begin position="23"/>
        <end position="181"/>
    </location>
</feature>
<protein>
    <submittedName>
        <fullName evidence="2">Uncharacterized protein</fullName>
    </submittedName>
</protein>
<dbReference type="Gene3D" id="2.60.120.260">
    <property type="entry name" value="Galactose-binding domain-like"/>
    <property type="match status" value="1"/>
</dbReference>
<name>A0A9D5NYJ6_XYLRU</name>
<feature type="signal peptide" evidence="1">
    <location>
        <begin position="1"/>
        <end position="22"/>
    </location>
</feature>
<accession>A0A9D5NYJ6</accession>
<dbReference type="GO" id="GO:0046556">
    <property type="term" value="F:alpha-L-arabinofuranosidase activity"/>
    <property type="evidence" value="ECO:0007669"/>
    <property type="project" value="TreeGrafter"/>
</dbReference>
<dbReference type="PANTHER" id="PTHR31776">
    <property type="entry name" value="ALPHA-L-ARABINOFURANOSIDASE 1"/>
    <property type="match status" value="1"/>
</dbReference>
<dbReference type="SUPFAM" id="SSF49785">
    <property type="entry name" value="Galactose-binding domain-like"/>
    <property type="match status" value="1"/>
</dbReference>
<evidence type="ECO:0000313" key="2">
    <source>
        <dbReference type="EMBL" id="MBE6269805.1"/>
    </source>
</evidence>
<dbReference type="InterPro" id="IPR008979">
    <property type="entry name" value="Galactose-bd-like_sf"/>
</dbReference>
<keyword evidence="1" id="KW-0732">Signal</keyword>
<sequence>MKNLKYYCALFMLALCAQSVQAQEAELVRNGDFELKPKIERGTNATTAWSATKPVVVVHVDPVSDDNPCYAVVCCDTIYNQGFDGINVVDGTKYDFSVCLRNLPAIKEQERAEGCKLLIIQLVDEQNNALAEATIRAKGNQWQQYQAVFTASGTCAKARLAIVGVGCPKIAIDKVSLKKHE</sequence>
<comment type="caution">
    <text evidence="2">The sequence shown here is derived from an EMBL/GenBank/DDBJ whole genome shotgun (WGS) entry which is preliminary data.</text>
</comment>
<dbReference type="PANTHER" id="PTHR31776:SF26">
    <property type="entry name" value="SECRETED ARABINOSIDASE"/>
    <property type="match status" value="1"/>
</dbReference>
<dbReference type="InterPro" id="IPR051563">
    <property type="entry name" value="Glycosyl_Hydrolase_51"/>
</dbReference>